<evidence type="ECO:0000313" key="2">
    <source>
        <dbReference type="EMBL" id="GAH92592.1"/>
    </source>
</evidence>
<keyword evidence="1" id="KW-0812">Transmembrane</keyword>
<keyword evidence="1" id="KW-1133">Transmembrane helix</keyword>
<evidence type="ECO:0000256" key="1">
    <source>
        <dbReference type="SAM" id="Phobius"/>
    </source>
</evidence>
<feature type="transmembrane region" description="Helical" evidence="1">
    <location>
        <begin position="7"/>
        <end position="27"/>
    </location>
</feature>
<reference evidence="2" key="1">
    <citation type="journal article" date="2014" name="Front. Microbiol.">
        <title>High frequency of phylogenetically diverse reductive dehalogenase-homologous genes in deep subseafloor sedimentary metagenomes.</title>
        <authorList>
            <person name="Kawai M."/>
            <person name="Futagami T."/>
            <person name="Toyoda A."/>
            <person name="Takaki Y."/>
            <person name="Nishi S."/>
            <person name="Hori S."/>
            <person name="Arai W."/>
            <person name="Tsubouchi T."/>
            <person name="Morono Y."/>
            <person name="Uchiyama I."/>
            <person name="Ito T."/>
            <person name="Fujiyama A."/>
            <person name="Inagaki F."/>
            <person name="Takami H."/>
        </authorList>
    </citation>
    <scope>NUCLEOTIDE SEQUENCE</scope>
    <source>
        <strain evidence="2">Expedition CK06-06</strain>
    </source>
</reference>
<sequence>MIDKIKTVHIVTICLTFLATVAMFTGFPELAGVAVGGLAGWIGGNKNGKREEG</sequence>
<keyword evidence="1" id="KW-0472">Membrane</keyword>
<proteinExistence type="predicted"/>
<comment type="caution">
    <text evidence="2">The sequence shown here is derived from an EMBL/GenBank/DDBJ whole genome shotgun (WGS) entry which is preliminary data.</text>
</comment>
<protein>
    <submittedName>
        <fullName evidence="2">Uncharacterized protein</fullName>
    </submittedName>
</protein>
<gene>
    <name evidence="2" type="ORF">S06H3_00355</name>
</gene>
<accession>X1JF38</accession>
<organism evidence="2">
    <name type="scientific">marine sediment metagenome</name>
    <dbReference type="NCBI Taxonomy" id="412755"/>
    <lineage>
        <taxon>unclassified sequences</taxon>
        <taxon>metagenomes</taxon>
        <taxon>ecological metagenomes</taxon>
    </lineage>
</organism>
<dbReference type="AlphaFoldDB" id="X1JF38"/>
<name>X1JF38_9ZZZZ</name>
<dbReference type="EMBL" id="BARV01000060">
    <property type="protein sequence ID" value="GAH92592.1"/>
    <property type="molecule type" value="Genomic_DNA"/>
</dbReference>